<keyword evidence="10 13" id="KW-1133">Transmembrane helix</keyword>
<sequence length="218" mass="24066">MNDLIQTVLIFALPVVFAITLYEAARGYTARYFGDTTGQAAGRLSLNPMVHIDPLGTIVIPVVLYLATNGAFLFGYAKPMPINYSQLRHPKKDLAWVSISGPLANFIMAFAWAVLAILLRVFRIDESFFIQMASAGVLTNLAMFAFHLIPVPPLAGGQLLISLLPHQMAMKFAQIEPYGFFIVMGLAILKMLQYWMVPVMALGSALLQILLIPFTVLF</sequence>
<dbReference type="Proteomes" id="UP000654304">
    <property type="component" value="Unassembled WGS sequence"/>
</dbReference>
<dbReference type="PANTHER" id="PTHR35864:SF1">
    <property type="entry name" value="ZINC METALLOPROTEASE YWHC-RELATED"/>
    <property type="match status" value="1"/>
</dbReference>
<evidence type="ECO:0000256" key="2">
    <source>
        <dbReference type="ARBA" id="ARBA00004651"/>
    </source>
</evidence>
<evidence type="ECO:0000256" key="11">
    <source>
        <dbReference type="ARBA" id="ARBA00023049"/>
    </source>
</evidence>
<evidence type="ECO:0000256" key="7">
    <source>
        <dbReference type="ARBA" id="ARBA00022723"/>
    </source>
</evidence>
<dbReference type="InterPro" id="IPR044537">
    <property type="entry name" value="Rip2-like"/>
</dbReference>
<evidence type="ECO:0000256" key="5">
    <source>
        <dbReference type="ARBA" id="ARBA00022670"/>
    </source>
</evidence>
<keyword evidence="7" id="KW-0479">Metal-binding</keyword>
<evidence type="ECO:0000313" key="14">
    <source>
        <dbReference type="EMBL" id="MBC3930483.1"/>
    </source>
</evidence>
<dbReference type="EMBL" id="JACOGD010000001">
    <property type="protein sequence ID" value="MBC3930483.1"/>
    <property type="molecule type" value="Genomic_DNA"/>
</dbReference>
<comment type="caution">
    <text evidence="14">The sequence shown here is derived from an EMBL/GenBank/DDBJ whole genome shotgun (WGS) entry which is preliminary data.</text>
</comment>
<accession>A0ABR7A0N1</accession>
<keyword evidence="8" id="KW-0378">Hydrolase</keyword>
<dbReference type="CDD" id="cd06158">
    <property type="entry name" value="S2P-M50_like_1"/>
    <property type="match status" value="1"/>
</dbReference>
<comment type="similarity">
    <text evidence="3">Belongs to the peptidase M50B family.</text>
</comment>
<evidence type="ECO:0000256" key="12">
    <source>
        <dbReference type="ARBA" id="ARBA00023136"/>
    </source>
</evidence>
<keyword evidence="6 13" id="KW-0812">Transmembrane</keyword>
<gene>
    <name evidence="14" type="ORF">H8K43_02265</name>
</gene>
<evidence type="ECO:0000256" key="6">
    <source>
        <dbReference type="ARBA" id="ARBA00022692"/>
    </source>
</evidence>
<comment type="cofactor">
    <cofactor evidence="1">
        <name>Zn(2+)</name>
        <dbReference type="ChEBI" id="CHEBI:29105"/>
    </cofactor>
</comment>
<evidence type="ECO:0000256" key="9">
    <source>
        <dbReference type="ARBA" id="ARBA00022833"/>
    </source>
</evidence>
<organism evidence="14 15">
    <name type="scientific">Undibacterium curvum</name>
    <dbReference type="NCBI Taxonomy" id="2762294"/>
    <lineage>
        <taxon>Bacteria</taxon>
        <taxon>Pseudomonadati</taxon>
        <taxon>Pseudomonadota</taxon>
        <taxon>Betaproteobacteria</taxon>
        <taxon>Burkholderiales</taxon>
        <taxon>Oxalobacteraceae</taxon>
        <taxon>Undibacterium</taxon>
    </lineage>
</organism>
<evidence type="ECO:0000256" key="1">
    <source>
        <dbReference type="ARBA" id="ARBA00001947"/>
    </source>
</evidence>
<feature type="transmembrane region" description="Helical" evidence="13">
    <location>
        <begin position="55"/>
        <end position="74"/>
    </location>
</feature>
<keyword evidence="11" id="KW-0482">Metalloprotease</keyword>
<keyword evidence="5 14" id="KW-0645">Protease</keyword>
<dbReference type="InterPro" id="IPR052348">
    <property type="entry name" value="Metallopeptidase_M50B"/>
</dbReference>
<feature type="transmembrane region" description="Helical" evidence="13">
    <location>
        <begin position="172"/>
        <end position="189"/>
    </location>
</feature>
<evidence type="ECO:0000256" key="13">
    <source>
        <dbReference type="SAM" id="Phobius"/>
    </source>
</evidence>
<reference evidence="14 15" key="1">
    <citation type="submission" date="2020-08" db="EMBL/GenBank/DDBJ databases">
        <title>Novel species isolated from subtropical streams in China.</title>
        <authorList>
            <person name="Lu H."/>
        </authorList>
    </citation>
    <scope>NUCLEOTIDE SEQUENCE [LARGE SCALE GENOMIC DNA]</scope>
    <source>
        <strain evidence="14 15">CY22W</strain>
    </source>
</reference>
<proteinExistence type="inferred from homology"/>
<comment type="subcellular location">
    <subcellularLocation>
        <location evidence="2">Cell membrane</location>
        <topology evidence="2">Multi-pass membrane protein</topology>
    </subcellularLocation>
</comment>
<dbReference type="GO" id="GO:0006508">
    <property type="term" value="P:proteolysis"/>
    <property type="evidence" value="ECO:0007669"/>
    <property type="project" value="UniProtKB-KW"/>
</dbReference>
<feature type="transmembrane region" description="Helical" evidence="13">
    <location>
        <begin position="195"/>
        <end position="217"/>
    </location>
</feature>
<feature type="transmembrane region" description="Helical" evidence="13">
    <location>
        <begin position="94"/>
        <end position="122"/>
    </location>
</feature>
<name>A0ABR7A0N1_9BURK</name>
<keyword evidence="9" id="KW-0862">Zinc</keyword>
<evidence type="ECO:0000256" key="10">
    <source>
        <dbReference type="ARBA" id="ARBA00022989"/>
    </source>
</evidence>
<keyword evidence="4" id="KW-1003">Cell membrane</keyword>
<dbReference type="RefSeq" id="WP_186902352.1">
    <property type="nucleotide sequence ID" value="NZ_JACOGD010000001.1"/>
</dbReference>
<keyword evidence="12 13" id="KW-0472">Membrane</keyword>
<protein>
    <submittedName>
        <fullName evidence="14">Site-2 protease family protein</fullName>
    </submittedName>
</protein>
<feature type="transmembrane region" description="Helical" evidence="13">
    <location>
        <begin position="128"/>
        <end position="151"/>
    </location>
</feature>
<evidence type="ECO:0000256" key="4">
    <source>
        <dbReference type="ARBA" id="ARBA00022475"/>
    </source>
</evidence>
<dbReference type="PANTHER" id="PTHR35864">
    <property type="entry name" value="ZINC METALLOPROTEASE MJ0611-RELATED"/>
    <property type="match status" value="1"/>
</dbReference>
<evidence type="ECO:0000256" key="8">
    <source>
        <dbReference type="ARBA" id="ARBA00022801"/>
    </source>
</evidence>
<dbReference type="GO" id="GO:0008233">
    <property type="term" value="F:peptidase activity"/>
    <property type="evidence" value="ECO:0007669"/>
    <property type="project" value="UniProtKB-KW"/>
</dbReference>
<keyword evidence="15" id="KW-1185">Reference proteome</keyword>
<evidence type="ECO:0000256" key="3">
    <source>
        <dbReference type="ARBA" id="ARBA00007931"/>
    </source>
</evidence>
<evidence type="ECO:0000313" key="15">
    <source>
        <dbReference type="Proteomes" id="UP000654304"/>
    </source>
</evidence>